<name>A0ACC0IS35_9ERIC</name>
<dbReference type="Proteomes" id="UP001060215">
    <property type="component" value="Chromosome 3"/>
</dbReference>
<evidence type="ECO:0000313" key="2">
    <source>
        <dbReference type="Proteomes" id="UP001060215"/>
    </source>
</evidence>
<sequence>MVEIPTPSSSFSSAKNIGQTPQLEGQKQKSFKDALAAPKHNDFYFDENMDSLLADEEDAEGDTHIHDGGPWVIMDHYLTVRKWTPDFKTSEAFETTTAVWVRFSELPIEYFHEQVLYVIAKQIGKPLKIDLTTAIATRGRFARVCIEVDLHKPLCP</sequence>
<keyword evidence="2" id="KW-1185">Reference proteome</keyword>
<protein>
    <submittedName>
        <fullName evidence="1">Uncharacterized protein</fullName>
    </submittedName>
</protein>
<comment type="caution">
    <text evidence="1">The sequence shown here is derived from an EMBL/GenBank/DDBJ whole genome shotgun (WGS) entry which is preliminary data.</text>
</comment>
<reference evidence="1 2" key="1">
    <citation type="journal article" date="2022" name="Plant J.">
        <title>Chromosome-level genome of Camellia lanceoleosa provides a valuable resource for understanding genome evolution and self-incompatibility.</title>
        <authorList>
            <person name="Gong W."/>
            <person name="Xiao S."/>
            <person name="Wang L."/>
            <person name="Liao Z."/>
            <person name="Chang Y."/>
            <person name="Mo W."/>
            <person name="Hu G."/>
            <person name="Li W."/>
            <person name="Zhao G."/>
            <person name="Zhu H."/>
            <person name="Hu X."/>
            <person name="Ji K."/>
            <person name="Xiang X."/>
            <person name="Song Q."/>
            <person name="Yuan D."/>
            <person name="Jin S."/>
            <person name="Zhang L."/>
        </authorList>
    </citation>
    <scope>NUCLEOTIDE SEQUENCE [LARGE SCALE GENOMIC DNA]</scope>
    <source>
        <strain evidence="1">SQ_2022a</strain>
    </source>
</reference>
<evidence type="ECO:0000313" key="1">
    <source>
        <dbReference type="EMBL" id="KAI8026706.1"/>
    </source>
</evidence>
<dbReference type="EMBL" id="CM045760">
    <property type="protein sequence ID" value="KAI8026706.1"/>
    <property type="molecule type" value="Genomic_DNA"/>
</dbReference>
<gene>
    <name evidence="1" type="ORF">LOK49_LG02G03142</name>
</gene>
<accession>A0ACC0IS35</accession>
<organism evidence="1 2">
    <name type="scientific">Camellia lanceoleosa</name>
    <dbReference type="NCBI Taxonomy" id="1840588"/>
    <lineage>
        <taxon>Eukaryota</taxon>
        <taxon>Viridiplantae</taxon>
        <taxon>Streptophyta</taxon>
        <taxon>Embryophyta</taxon>
        <taxon>Tracheophyta</taxon>
        <taxon>Spermatophyta</taxon>
        <taxon>Magnoliopsida</taxon>
        <taxon>eudicotyledons</taxon>
        <taxon>Gunneridae</taxon>
        <taxon>Pentapetalae</taxon>
        <taxon>asterids</taxon>
        <taxon>Ericales</taxon>
        <taxon>Theaceae</taxon>
        <taxon>Camellia</taxon>
    </lineage>
</organism>
<proteinExistence type="predicted"/>